<sequence>MYLSLQFRFPIYQSLLNSPRKHNMRIISFLVLFVTICIVSDVYVTRAEEKTSNTMVNPASDTASFSEVHRLRGSPNVKREERWVPPVGAYMNLLQQTSKTSTQSSQIVHVAVKNTPLPKRVKVLIILLGLSLTAGTIAGGIKIADILTNVLDKSGSK</sequence>
<reference evidence="3" key="1">
    <citation type="submission" date="2017-03" db="EMBL/GenBank/DDBJ databases">
        <title>Phytopthora megakarya and P. palmivora, two closely related causual agents of cacao black pod achieved similar genome size and gene model numbers by different mechanisms.</title>
        <authorList>
            <person name="Ali S."/>
            <person name="Shao J."/>
            <person name="Larry D.J."/>
            <person name="Kronmiller B."/>
            <person name="Shen D."/>
            <person name="Strem M.D."/>
            <person name="Melnick R.L."/>
            <person name="Guiltinan M.J."/>
            <person name="Tyler B.M."/>
            <person name="Meinhardt L.W."/>
            <person name="Bailey B.A."/>
        </authorList>
    </citation>
    <scope>NUCLEOTIDE SEQUENCE [LARGE SCALE GENOMIC DNA]</scope>
    <source>
        <strain evidence="3">zdho120</strain>
    </source>
</reference>
<evidence type="ECO:0000256" key="1">
    <source>
        <dbReference type="SAM" id="Phobius"/>
    </source>
</evidence>
<name>A0A225WIL2_9STRA</name>
<evidence type="ECO:0000313" key="3">
    <source>
        <dbReference type="Proteomes" id="UP000198211"/>
    </source>
</evidence>
<dbReference type="AlphaFoldDB" id="A0A225WIL2"/>
<keyword evidence="1" id="KW-1133">Transmembrane helix</keyword>
<dbReference type="EMBL" id="NBNE01000759">
    <property type="protein sequence ID" value="OWZ17402.1"/>
    <property type="molecule type" value="Genomic_DNA"/>
</dbReference>
<comment type="caution">
    <text evidence="2">The sequence shown here is derived from an EMBL/GenBank/DDBJ whole genome shotgun (WGS) entry which is preliminary data.</text>
</comment>
<accession>A0A225WIL2</accession>
<evidence type="ECO:0000313" key="2">
    <source>
        <dbReference type="EMBL" id="OWZ17402.1"/>
    </source>
</evidence>
<protein>
    <submittedName>
        <fullName evidence="2">RxLR effector protein</fullName>
    </submittedName>
</protein>
<organism evidence="2 3">
    <name type="scientific">Phytophthora megakarya</name>
    <dbReference type="NCBI Taxonomy" id="4795"/>
    <lineage>
        <taxon>Eukaryota</taxon>
        <taxon>Sar</taxon>
        <taxon>Stramenopiles</taxon>
        <taxon>Oomycota</taxon>
        <taxon>Peronosporomycetes</taxon>
        <taxon>Peronosporales</taxon>
        <taxon>Peronosporaceae</taxon>
        <taxon>Phytophthora</taxon>
    </lineage>
</organism>
<keyword evidence="3" id="KW-1185">Reference proteome</keyword>
<keyword evidence="1" id="KW-0472">Membrane</keyword>
<feature type="transmembrane region" description="Helical" evidence="1">
    <location>
        <begin position="26"/>
        <end position="45"/>
    </location>
</feature>
<dbReference type="Proteomes" id="UP000198211">
    <property type="component" value="Unassembled WGS sequence"/>
</dbReference>
<proteinExistence type="predicted"/>
<gene>
    <name evidence="2" type="ORF">PHMEG_0008664</name>
</gene>
<keyword evidence="1" id="KW-0812">Transmembrane</keyword>
<feature type="transmembrane region" description="Helical" evidence="1">
    <location>
        <begin position="123"/>
        <end position="144"/>
    </location>
</feature>